<proteinExistence type="predicted"/>
<dbReference type="STRING" id="77044.A0A1W2TEH9"/>
<dbReference type="InterPro" id="IPR052394">
    <property type="entry name" value="LRR-containing"/>
</dbReference>
<evidence type="ECO:0000313" key="4">
    <source>
        <dbReference type="Proteomes" id="UP000054516"/>
    </source>
</evidence>
<dbReference type="Proteomes" id="UP000054516">
    <property type="component" value="Unassembled WGS sequence"/>
</dbReference>
<dbReference type="OrthoDB" id="120976at2759"/>
<dbReference type="InterPro" id="IPR032675">
    <property type="entry name" value="LRR_dom_sf"/>
</dbReference>
<dbReference type="EMBL" id="DF977464">
    <property type="protein sequence ID" value="GAP86444.2"/>
    <property type="molecule type" value="Genomic_DNA"/>
</dbReference>
<dbReference type="PROSITE" id="PS50003">
    <property type="entry name" value="PH_DOMAIN"/>
    <property type="match status" value="1"/>
</dbReference>
<dbReference type="OMA" id="CEDAPCF"/>
<dbReference type="AlphaFoldDB" id="A0A1W2TEH9"/>
<feature type="domain" description="PH" evidence="2">
    <location>
        <begin position="110"/>
        <end position="242"/>
    </location>
</feature>
<accession>A0A1W2TEH9</accession>
<feature type="region of interest" description="Disordered" evidence="1">
    <location>
        <begin position="1"/>
        <end position="120"/>
    </location>
</feature>
<protein>
    <submittedName>
        <fullName evidence="3">Putative leucine rich repeat protein</fullName>
    </submittedName>
</protein>
<dbReference type="Gene3D" id="3.80.10.10">
    <property type="entry name" value="Ribonuclease Inhibitor"/>
    <property type="match status" value="1"/>
</dbReference>
<gene>
    <name evidence="3" type="ORF">SAMD00023353_1901380</name>
</gene>
<keyword evidence="4" id="KW-1185">Reference proteome</keyword>
<dbReference type="Pfam" id="PF25353">
    <property type="entry name" value="PH_2nd_LRR"/>
    <property type="match status" value="1"/>
</dbReference>
<dbReference type="PANTHER" id="PTHR24114:SF2">
    <property type="entry name" value="F-BOX DOMAIN-CONTAINING PROTEIN-RELATED"/>
    <property type="match status" value="1"/>
</dbReference>
<evidence type="ECO:0000256" key="1">
    <source>
        <dbReference type="SAM" id="MobiDB-lite"/>
    </source>
</evidence>
<feature type="compositionally biased region" description="Low complexity" evidence="1">
    <location>
        <begin position="87"/>
        <end position="101"/>
    </location>
</feature>
<feature type="compositionally biased region" description="Polar residues" evidence="1">
    <location>
        <begin position="102"/>
        <end position="112"/>
    </location>
</feature>
<evidence type="ECO:0000259" key="2">
    <source>
        <dbReference type="PROSITE" id="PS50003"/>
    </source>
</evidence>
<dbReference type="InterPro" id="IPR057334">
    <property type="entry name" value="PH_2nd_LRR"/>
</dbReference>
<dbReference type="InterPro" id="IPR001849">
    <property type="entry name" value="PH_domain"/>
</dbReference>
<feature type="compositionally biased region" description="Low complexity" evidence="1">
    <location>
        <begin position="29"/>
        <end position="41"/>
    </location>
</feature>
<evidence type="ECO:0000313" key="3">
    <source>
        <dbReference type="EMBL" id="GAP86444.2"/>
    </source>
</evidence>
<name>A0A1W2TEH9_ROSNE</name>
<dbReference type="SUPFAM" id="SSF52047">
    <property type="entry name" value="RNI-like"/>
    <property type="match status" value="1"/>
</dbReference>
<organism evidence="3">
    <name type="scientific">Rosellinia necatrix</name>
    <name type="common">White root-rot fungus</name>
    <dbReference type="NCBI Taxonomy" id="77044"/>
    <lineage>
        <taxon>Eukaryota</taxon>
        <taxon>Fungi</taxon>
        <taxon>Dikarya</taxon>
        <taxon>Ascomycota</taxon>
        <taxon>Pezizomycotina</taxon>
        <taxon>Sordariomycetes</taxon>
        <taxon>Xylariomycetidae</taxon>
        <taxon>Xylariales</taxon>
        <taxon>Xylariaceae</taxon>
        <taxon>Rosellinia</taxon>
    </lineage>
</organism>
<dbReference type="PANTHER" id="PTHR24114">
    <property type="entry name" value="LEUCINE RICH REPEAT FAMILY PROTEIN"/>
    <property type="match status" value="1"/>
</dbReference>
<sequence>MDSINAAQQLLPEKSRRRASFSPMRAIRSLSIGSQISHSSIGPDGDLSGARVRRKTLVKSAPPGALHESLARKDSKSSTEGSVGRDSISTQPTTPSITSQTASLHGDTSTVIKSGPLQPEPSILKPKKEYLLLTPSTLFKFKNRGAAEQQFSAISLPEQGLSPLTSVESHASLKDHPSNAEISVPLEKVVSVFKGEGTRPSFSLEIWWKCSKAAHVFTSLELDFCLPDERDDWLRQIRQAIKARAKAVGEELAPPEIEAGFTPALKAGFMTDDSVEIYPVIPRRPYTAPASEPKKNWRELSSFYLAFSKYSLILAHFPACTKPSLVQFGLVNVSRVRMNVNDERFDLVFRLPLEQPRKLQLSSRYYRTVISKLFHADTYLKPAWPLWTRREVFNIDDGSRQTPLPNGEDYGGFRTTLEAFIEGYHCRQVEWVVKWKDVQHAPQFCLLKPRGQPHYTAHQLLAVFRALRFNEFFKGISFHDVDFSSLINIFDNTQRLERTIWISRTGKHSLTRSETDMVESSSILFQELVSILLGSESIKHIDLTNVLCQVPTVSSPQRDNLPSAPIGVSEITSPVILLWSSLQTRCNSIYLTGDSFGENDASEFCRVFRSRPSFLRALKISHCNLDETSLVYLWEGLHEQRFALEELDTSYNPGRIEASRIARTLNEASGLRHLNLAHTIRGDLEGPLFRPWSNSGMFETWRLEDLDLSGWKINFETLCSIMKYLELEESSGLRRLSLNNCGLTGELATGIFCRIGAGRDMHLLLNENPLEAGSTDWIDLIHGNEAPTKLHLDMIQFQHEPNFNRLLTALSHNKTIEFLSMVGTGPPNQASVKTCDLLSNLFKTNDTLKFLDLSGYSGKLEDSHLGWGLSGALGGLENNTSLRQLRLRNHDMGAAEDLTELCRIITTNKGLAMFDIRQNSFDPHQFGKLVQALSYNEQLISFPICDADREDAINEEKRLFLKSQHGRHNIRARERLSKSTERRLDGVLTRLHGHWNSETEKAKDILERNRTNPANQVLELESEYLEAWDDGDLPRWLAPKLHHYNQGKRRASEPSIITLPGDTSPISPTFDAIPMTGLQRPFPRRASCPLRNTYVIEEET</sequence>
<reference evidence="3" key="1">
    <citation type="submission" date="2016-03" db="EMBL/GenBank/DDBJ databases">
        <title>Draft genome sequence of Rosellinia necatrix.</title>
        <authorList>
            <person name="Kanematsu S."/>
        </authorList>
    </citation>
    <scope>NUCLEOTIDE SEQUENCE [LARGE SCALE GENOMIC DNA]</scope>
    <source>
        <strain evidence="3">W97</strain>
    </source>
</reference>